<dbReference type="STRING" id="29367.CLPUN_07980"/>
<keyword evidence="2" id="KW-0479">Metal-binding</keyword>
<dbReference type="OrthoDB" id="9797092at2"/>
<dbReference type="NCBIfam" id="TIGR02481">
    <property type="entry name" value="hemeryth_dom"/>
    <property type="match status" value="1"/>
</dbReference>
<dbReference type="PANTHER" id="PTHR37164">
    <property type="entry name" value="BACTERIOHEMERYTHRIN"/>
    <property type="match status" value="1"/>
</dbReference>
<dbReference type="InterPro" id="IPR012827">
    <property type="entry name" value="Hemerythrin_metal-bd"/>
</dbReference>
<keyword evidence="3" id="KW-0408">Iron</keyword>
<dbReference type="AlphaFoldDB" id="A0A1S8TVV5"/>
<dbReference type="GO" id="GO:0046872">
    <property type="term" value="F:metal ion binding"/>
    <property type="evidence" value="ECO:0007669"/>
    <property type="project" value="UniProtKB-KW"/>
</dbReference>
<reference evidence="5 6" key="1">
    <citation type="submission" date="2016-05" db="EMBL/GenBank/DDBJ databases">
        <title>Microbial solvent formation.</title>
        <authorList>
            <person name="Poehlein A."/>
            <person name="Montoya Solano J.D."/>
            <person name="Flitsch S."/>
            <person name="Krabben P."/>
            <person name="Duerre P."/>
            <person name="Daniel R."/>
        </authorList>
    </citation>
    <scope>NUCLEOTIDE SEQUENCE [LARGE SCALE GENOMIC DNA]</scope>
    <source>
        <strain evidence="5 6">DSM 2619</strain>
    </source>
</reference>
<dbReference type="SUPFAM" id="SSF47188">
    <property type="entry name" value="Hemerythrin-like"/>
    <property type="match status" value="1"/>
</dbReference>
<dbReference type="InterPro" id="IPR050669">
    <property type="entry name" value="Hemerythrin"/>
</dbReference>
<keyword evidence="6" id="KW-1185">Reference proteome</keyword>
<feature type="domain" description="Hemerythrin-like" evidence="4">
    <location>
        <begin position="13"/>
        <end position="127"/>
    </location>
</feature>
<accession>A0A1S8TVV5</accession>
<evidence type="ECO:0000256" key="3">
    <source>
        <dbReference type="ARBA" id="ARBA00023004"/>
    </source>
</evidence>
<evidence type="ECO:0000313" key="6">
    <source>
        <dbReference type="Proteomes" id="UP000190890"/>
    </source>
</evidence>
<dbReference type="InterPro" id="IPR035938">
    <property type="entry name" value="Hemerythrin-like_sf"/>
</dbReference>
<comment type="similarity">
    <text evidence="1">Belongs to the hemerythrin family.</text>
</comment>
<protein>
    <submittedName>
        <fullName evidence="5">Bacteriohemerythrin</fullName>
    </submittedName>
</protein>
<dbReference type="EMBL" id="LZZM01000044">
    <property type="protein sequence ID" value="OOM81848.1"/>
    <property type="molecule type" value="Genomic_DNA"/>
</dbReference>
<dbReference type="InterPro" id="IPR012312">
    <property type="entry name" value="Hemerythrin-like"/>
</dbReference>
<dbReference type="Gene3D" id="1.20.120.50">
    <property type="entry name" value="Hemerythrin-like"/>
    <property type="match status" value="1"/>
</dbReference>
<organism evidence="5 6">
    <name type="scientific">Clostridium puniceum</name>
    <dbReference type="NCBI Taxonomy" id="29367"/>
    <lineage>
        <taxon>Bacteria</taxon>
        <taxon>Bacillati</taxon>
        <taxon>Bacillota</taxon>
        <taxon>Clostridia</taxon>
        <taxon>Eubacteriales</taxon>
        <taxon>Clostridiaceae</taxon>
        <taxon>Clostridium</taxon>
    </lineage>
</organism>
<name>A0A1S8TVV5_9CLOT</name>
<dbReference type="CDD" id="cd12107">
    <property type="entry name" value="Hemerythrin"/>
    <property type="match status" value="1"/>
</dbReference>
<gene>
    <name evidence="5" type="ORF">CLPUN_07980</name>
</gene>
<proteinExistence type="inferred from homology"/>
<evidence type="ECO:0000256" key="2">
    <source>
        <dbReference type="ARBA" id="ARBA00022723"/>
    </source>
</evidence>
<dbReference type="RefSeq" id="WP_077846081.1">
    <property type="nucleotide sequence ID" value="NZ_LZZM01000044.1"/>
</dbReference>
<sequence>MKLKWDNSFEIGHENIDNQHKELMDRINYFFDSIDSGTGKEEVLRTLDFLEIYTNKHFYDEEEIQRNYNYPKYKEQCIQHQVFRNQLQDIRYMCDKYGVTGAITNYMQQKIVDFWEYHIKNLDKDLGQYLKAKNKMECIEI</sequence>
<dbReference type="Proteomes" id="UP000190890">
    <property type="component" value="Unassembled WGS sequence"/>
</dbReference>
<dbReference type="NCBIfam" id="NF033749">
    <property type="entry name" value="bact_hemeryth"/>
    <property type="match status" value="1"/>
</dbReference>
<dbReference type="Pfam" id="PF01814">
    <property type="entry name" value="Hemerythrin"/>
    <property type="match status" value="1"/>
</dbReference>
<comment type="caution">
    <text evidence="5">The sequence shown here is derived from an EMBL/GenBank/DDBJ whole genome shotgun (WGS) entry which is preliminary data.</text>
</comment>
<dbReference type="PANTHER" id="PTHR37164:SF1">
    <property type="entry name" value="BACTERIOHEMERYTHRIN"/>
    <property type="match status" value="1"/>
</dbReference>
<evidence type="ECO:0000313" key="5">
    <source>
        <dbReference type="EMBL" id="OOM81848.1"/>
    </source>
</evidence>
<evidence type="ECO:0000256" key="1">
    <source>
        <dbReference type="ARBA" id="ARBA00010587"/>
    </source>
</evidence>
<evidence type="ECO:0000259" key="4">
    <source>
        <dbReference type="Pfam" id="PF01814"/>
    </source>
</evidence>